<evidence type="ECO:0000259" key="6">
    <source>
        <dbReference type="PROSITE" id="PS50846"/>
    </source>
</evidence>
<dbReference type="EMBL" id="JAVIJP010000103">
    <property type="protein sequence ID" value="KAL3614696.1"/>
    <property type="molecule type" value="Genomic_DNA"/>
</dbReference>
<comment type="subcellular location">
    <subcellularLocation>
        <location evidence="1">Membrane</location>
        <topology evidence="1">Peripheral membrane protein</topology>
    </subcellularLocation>
</comment>
<dbReference type="AlphaFoldDB" id="A0ABD3BD74"/>
<comment type="similarity">
    <text evidence="5">Belongs to the HIPP family.</text>
</comment>
<dbReference type="SUPFAM" id="SSF55008">
    <property type="entry name" value="HMA, heavy metal-associated domain"/>
    <property type="match status" value="1"/>
</dbReference>
<dbReference type="InterPro" id="IPR006121">
    <property type="entry name" value="HMA_dom"/>
</dbReference>
<dbReference type="GO" id="GO:0016020">
    <property type="term" value="C:membrane"/>
    <property type="evidence" value="ECO:0007669"/>
    <property type="project" value="UniProtKB-SubCell"/>
</dbReference>
<evidence type="ECO:0000256" key="3">
    <source>
        <dbReference type="ARBA" id="ARBA00022723"/>
    </source>
</evidence>
<evidence type="ECO:0000256" key="2">
    <source>
        <dbReference type="ARBA" id="ARBA00022481"/>
    </source>
</evidence>
<keyword evidence="9" id="KW-1185">Reference proteome</keyword>
<dbReference type="GO" id="GO:0046872">
    <property type="term" value="F:metal ion binding"/>
    <property type="evidence" value="ECO:0007669"/>
    <property type="project" value="UniProtKB-KW"/>
</dbReference>
<dbReference type="InterPro" id="IPR036163">
    <property type="entry name" value="HMA_dom_sf"/>
</dbReference>
<keyword evidence="4" id="KW-0636">Prenylation</keyword>
<dbReference type="PANTHER" id="PTHR45868">
    <property type="entry name" value="HEAVY METAL-ASSOCIATED ISOPRENYLATED PLANT PROTEIN 33-RELATED"/>
    <property type="match status" value="1"/>
</dbReference>
<feature type="domain" description="HMA" evidence="6">
    <location>
        <begin position="6"/>
        <end position="69"/>
    </location>
</feature>
<evidence type="ECO:0000256" key="4">
    <source>
        <dbReference type="ARBA" id="ARBA00023289"/>
    </source>
</evidence>
<comment type="caution">
    <text evidence="8">The sequence shown here is derived from an EMBL/GenBank/DDBJ whole genome shotgun (WGS) entry which is preliminary data.</text>
</comment>
<evidence type="ECO:0000313" key="7">
    <source>
        <dbReference type="EMBL" id="KAL3614696.1"/>
    </source>
</evidence>
<dbReference type="EMBL" id="JAVIJP010000100">
    <property type="protein sequence ID" value="KAL3614800.1"/>
    <property type="molecule type" value="Genomic_DNA"/>
</dbReference>
<name>A0ABD3BD74_9LAMI</name>
<keyword evidence="2" id="KW-0488">Methylation</keyword>
<dbReference type="Pfam" id="PF00403">
    <property type="entry name" value="HMA"/>
    <property type="match status" value="1"/>
</dbReference>
<evidence type="ECO:0000313" key="8">
    <source>
        <dbReference type="EMBL" id="KAL3614800.1"/>
    </source>
</evidence>
<dbReference type="CDD" id="cd00371">
    <property type="entry name" value="HMA"/>
    <property type="match status" value="1"/>
</dbReference>
<proteinExistence type="inferred from homology"/>
<dbReference type="Proteomes" id="UP001632038">
    <property type="component" value="Unassembled WGS sequence"/>
</dbReference>
<gene>
    <name evidence="8" type="ORF">CASFOL_040461</name>
    <name evidence="7" type="ORF">CASFOL_041453</name>
</gene>
<keyword evidence="3" id="KW-0479">Metal-binding</keyword>
<evidence type="ECO:0000256" key="1">
    <source>
        <dbReference type="ARBA" id="ARBA00004170"/>
    </source>
</evidence>
<dbReference type="PROSITE" id="PS50846">
    <property type="entry name" value="HMA_2"/>
    <property type="match status" value="1"/>
</dbReference>
<sequence length="163" mass="18685">MDNYAEASCILKVNIHCQACKMKILEILGSICGEYNIDINTEEGLVKVYAMVEPNILMKALSRTGYHAELKWAKLQHPKLNRNYYNYTNGPNGYDPYNYNGYNHGVGSIDHYPHGYSRALPDPYSYPSSFNYPARSIHSYYQGSGLYQSDPYYPARIPRPFGF</sequence>
<evidence type="ECO:0000256" key="5">
    <source>
        <dbReference type="ARBA" id="ARBA00024045"/>
    </source>
</evidence>
<keyword evidence="4" id="KW-0449">Lipoprotein</keyword>
<evidence type="ECO:0000313" key="9">
    <source>
        <dbReference type="Proteomes" id="UP001632038"/>
    </source>
</evidence>
<dbReference type="Gene3D" id="3.30.70.100">
    <property type="match status" value="1"/>
</dbReference>
<dbReference type="PANTHER" id="PTHR45868:SF63">
    <property type="entry name" value="HMA DOMAIN-CONTAINING PROTEIN"/>
    <property type="match status" value="1"/>
</dbReference>
<reference evidence="8 9" key="1">
    <citation type="journal article" date="2024" name="IScience">
        <title>Strigolactones Initiate the Formation of Haustorium-like Structures in Castilleja.</title>
        <authorList>
            <person name="Buerger M."/>
            <person name="Peterson D."/>
            <person name="Chory J."/>
        </authorList>
    </citation>
    <scope>NUCLEOTIDE SEQUENCE</scope>
    <source>
        <strain evidence="8">Tecolote</strain>
        <tissue evidence="8">Flower</tissue>
    </source>
</reference>
<organism evidence="8 9">
    <name type="scientific">Castilleja foliolosa</name>
    <dbReference type="NCBI Taxonomy" id="1961234"/>
    <lineage>
        <taxon>Eukaryota</taxon>
        <taxon>Viridiplantae</taxon>
        <taxon>Streptophyta</taxon>
        <taxon>Embryophyta</taxon>
        <taxon>Tracheophyta</taxon>
        <taxon>Spermatophyta</taxon>
        <taxon>Magnoliopsida</taxon>
        <taxon>eudicotyledons</taxon>
        <taxon>Gunneridae</taxon>
        <taxon>Pentapetalae</taxon>
        <taxon>asterids</taxon>
        <taxon>lamiids</taxon>
        <taxon>Lamiales</taxon>
        <taxon>Orobanchaceae</taxon>
        <taxon>Pedicularideae</taxon>
        <taxon>Castillejinae</taxon>
        <taxon>Castilleja</taxon>
    </lineage>
</organism>
<reference evidence="8" key="2">
    <citation type="submission" date="2024-11" db="EMBL/GenBank/DDBJ databases">
        <authorList>
            <person name="Burger M."/>
            <person name="Chory J."/>
        </authorList>
    </citation>
    <scope>NUCLEOTIDE SEQUENCE</scope>
    <source>
        <strain evidence="8">Tecolote</strain>
        <tissue evidence="8">Flower</tissue>
    </source>
</reference>
<protein>
    <recommendedName>
        <fullName evidence="6">HMA domain-containing protein</fullName>
    </recommendedName>
</protein>
<dbReference type="GO" id="GO:0009626">
    <property type="term" value="P:plant-type hypersensitive response"/>
    <property type="evidence" value="ECO:0007669"/>
    <property type="project" value="UniProtKB-KW"/>
</dbReference>
<accession>A0ABD3BD74</accession>